<keyword evidence="5" id="KW-0067">ATP-binding</keyword>
<feature type="transmembrane region" description="Helical" evidence="9">
    <location>
        <begin position="63"/>
        <end position="85"/>
    </location>
</feature>
<dbReference type="Proteomes" id="UP000695000">
    <property type="component" value="Unplaced"/>
</dbReference>
<dbReference type="InterPro" id="IPR003593">
    <property type="entry name" value="AAA+_ATPase"/>
</dbReference>
<dbReference type="PANTHER" id="PTHR24223">
    <property type="entry name" value="ATP-BINDING CASSETTE SUB-FAMILY C"/>
    <property type="match status" value="1"/>
</dbReference>
<feature type="domain" description="ABC transporter" evidence="10">
    <location>
        <begin position="389"/>
        <end position="618"/>
    </location>
</feature>
<feature type="domain" description="ABC transporter" evidence="10">
    <location>
        <begin position="985"/>
        <end position="1209"/>
    </location>
</feature>
<feature type="transmembrane region" description="Helical" evidence="9">
    <location>
        <begin position="668"/>
        <end position="688"/>
    </location>
</feature>
<dbReference type="InterPro" id="IPR003439">
    <property type="entry name" value="ABC_transporter-like_ATP-bd"/>
</dbReference>
<evidence type="ECO:0000259" key="11">
    <source>
        <dbReference type="PROSITE" id="PS50929"/>
    </source>
</evidence>
<dbReference type="SMART" id="SM00382">
    <property type="entry name" value="AAA"/>
    <property type="match status" value="2"/>
</dbReference>
<name>A0ABM1MRE2_NICVS</name>
<dbReference type="CDD" id="cd18580">
    <property type="entry name" value="ABC_6TM_ABCC_D2"/>
    <property type="match status" value="1"/>
</dbReference>
<dbReference type="Pfam" id="PF00005">
    <property type="entry name" value="ABC_tran"/>
    <property type="match status" value="2"/>
</dbReference>
<accession>A0ABM1MRE2</accession>
<feature type="transmembrane region" description="Helical" evidence="9">
    <location>
        <begin position="189"/>
        <end position="210"/>
    </location>
</feature>
<feature type="transmembrane region" description="Helical" evidence="9">
    <location>
        <begin position="216"/>
        <end position="236"/>
    </location>
</feature>
<dbReference type="GeneID" id="108563079"/>
<protein>
    <submittedName>
        <fullName evidence="13">Probable multidrug resistance-associated protein lethal(2)03659</fullName>
    </submittedName>
</protein>
<dbReference type="CDD" id="cd03250">
    <property type="entry name" value="ABCC_MRP_domain1"/>
    <property type="match status" value="1"/>
</dbReference>
<dbReference type="InterPro" id="IPR017871">
    <property type="entry name" value="ABC_transporter-like_CS"/>
</dbReference>
<evidence type="ECO:0000256" key="2">
    <source>
        <dbReference type="ARBA" id="ARBA00022448"/>
    </source>
</evidence>
<comment type="subcellular location">
    <subcellularLocation>
        <location evidence="1">Membrane</location>
        <topology evidence="1">Multi-pass membrane protein</topology>
    </subcellularLocation>
</comment>
<feature type="domain" description="ABC transmembrane type-1" evidence="11">
    <location>
        <begin position="669"/>
        <end position="957"/>
    </location>
</feature>
<feature type="region of interest" description="Disordered" evidence="8">
    <location>
        <begin position="619"/>
        <end position="647"/>
    </location>
</feature>
<feature type="transmembrane region" description="Helical" evidence="9">
    <location>
        <begin position="898"/>
        <end position="918"/>
    </location>
</feature>
<feature type="domain" description="ABC transmembrane type-1" evidence="11">
    <location>
        <begin position="79"/>
        <end position="336"/>
    </location>
</feature>
<dbReference type="InterPro" id="IPR050173">
    <property type="entry name" value="ABC_transporter_C-like"/>
</dbReference>
<feature type="transmembrane region" description="Helical" evidence="9">
    <location>
        <begin position="813"/>
        <end position="831"/>
    </location>
</feature>
<evidence type="ECO:0000313" key="12">
    <source>
        <dbReference type="Proteomes" id="UP000695000"/>
    </source>
</evidence>
<evidence type="ECO:0000256" key="8">
    <source>
        <dbReference type="SAM" id="MobiDB-lite"/>
    </source>
</evidence>
<evidence type="ECO:0000256" key="6">
    <source>
        <dbReference type="ARBA" id="ARBA00022989"/>
    </source>
</evidence>
<evidence type="ECO:0000256" key="7">
    <source>
        <dbReference type="ARBA" id="ARBA00023136"/>
    </source>
</evidence>
<keyword evidence="2" id="KW-0813">Transport</keyword>
<dbReference type="InterPro" id="IPR036640">
    <property type="entry name" value="ABC1_TM_sf"/>
</dbReference>
<keyword evidence="4" id="KW-0547">Nucleotide-binding</keyword>
<dbReference type="Gene3D" id="3.40.50.300">
    <property type="entry name" value="P-loop containing nucleotide triphosphate hydrolases"/>
    <property type="match status" value="2"/>
</dbReference>
<keyword evidence="3 9" id="KW-0812">Transmembrane</keyword>
<dbReference type="PROSITE" id="PS00211">
    <property type="entry name" value="ABC_TRANSPORTER_1"/>
    <property type="match status" value="2"/>
</dbReference>
<dbReference type="PROSITE" id="PS50893">
    <property type="entry name" value="ABC_TRANSPORTER_2"/>
    <property type="match status" value="2"/>
</dbReference>
<dbReference type="CDD" id="cd03244">
    <property type="entry name" value="ABCC_MRP_domain2"/>
    <property type="match status" value="1"/>
</dbReference>
<dbReference type="RefSeq" id="XP_017777142.1">
    <property type="nucleotide sequence ID" value="XM_017921653.1"/>
</dbReference>
<evidence type="ECO:0000259" key="10">
    <source>
        <dbReference type="PROSITE" id="PS50893"/>
    </source>
</evidence>
<feature type="compositionally biased region" description="Basic and acidic residues" evidence="8">
    <location>
        <begin position="619"/>
        <end position="630"/>
    </location>
</feature>
<dbReference type="PANTHER" id="PTHR24223:SF448">
    <property type="entry name" value="FI20146P1-RELATED"/>
    <property type="match status" value="1"/>
</dbReference>
<gene>
    <name evidence="13" type="primary">LOC108563079</name>
</gene>
<dbReference type="InterPro" id="IPR027417">
    <property type="entry name" value="P-loop_NTPase"/>
</dbReference>
<sequence length="1231" mass="141223">MEKRSKPNWISYIFFLYMIPLFWNSFKKDFTEDDVSVNHKEANRYGDLLEKTWMEKRKTSKKWSLLLSMFKVFGLEFCIIGILCLIRELTTIILLPMLVERLILHFADPINEEDGYILFAIWAFVFFIIKILLHAVMFRFQTLTMKIRSSCTSLIYRKSLRLDQKHFGKSTAGKVVNLLSNDMQKFDTYSMLVHMVWITPIQLIVGTYLLYTYMGWIAFIGVIFLFIFFPIILYLSKKISMCRLKMATKTDTRVKLMNEICSNIKTIKMYTWEKAFLDWITIIRREEMSYVLRSDNFIGLLSSFDGFVVRGSIFVTLVACVFFELNLKISDVFAVVCIHYIMRFTAISQLTCAIPAVIDIKLGLDRVQEFLNTPEKTVKEIEVDHEDGVFITNVIKSKKCKVVFGKVSAKWQDENTLTDISFSLDGNQMIGVIGPVGSGKSSLLNVILQELPVTSGHLSVTGSISYAPQEPFLFNGSIRQNVLFGGEFNAERYKKVCQVCALERDFTLLPSGDDTSVDLLSGGQKSRVNLARCIYREADIYLLDDPLSAVDNKVGGHIFKECIQGFLEGKIRILITHQLQHLRKFEDLIILENGKISCRGSYSDLQACDSDFAKSLKIDDQKESSEKVEQTDEEETVSSSSNENKEEMNSGSIKLKTYWTYFRSGGNAFILILLLTMFIISQLIYSYLDYFVMDWMSHDDDVLNNKDFQLQMVYTYSAVILATIPITLIRSIWHYRFCSKGAERLHFTAFTRLLETPMKFFDSNPTGRILNTFSKDFTIVDIVIPHIVHDVFSIQLNLIAILIMGIIIKVYLIIPSLILIIISIILLKFYMRLSLMVKRIYASSRSPIFGHLRSSLNGLSTIRAFNAENKFSEVFDDLQDFNNSSWVLCAAAVRAFGFWNDLSCIVVLSTNIVILVYLDENNRSEAIGFLLTLYMSVMLGFQWGMRQTTEMINEMVSVERIQKFTNLKREDDFELNFDWPKSGNIEFKDTSLEYSEGKRVLDNLNLAVKSGEKIGIIGRTGAGKSTILSALYQLYKTDGKIVIDNCNISDLPIKMLRRNISIIPQEPVLFETSVRKNLDPFDEYTDRDIWQTLDDVELKDSVSDLTEMPRNFSLGQRQLFCLARALLRNNKILVLDEATANVDPQTESLIQKTLKLKFSDCTVLTIAHRLQTVMESDKILVMESGRAAEFAHPYELLSMETGIFKSMLQSSGDYAHLSNIAEKNYQMKKME</sequence>
<evidence type="ECO:0000256" key="1">
    <source>
        <dbReference type="ARBA" id="ARBA00004141"/>
    </source>
</evidence>
<proteinExistence type="predicted"/>
<evidence type="ECO:0000313" key="13">
    <source>
        <dbReference type="RefSeq" id="XP_017777142.1"/>
    </source>
</evidence>
<feature type="transmembrane region" description="Helical" evidence="9">
    <location>
        <begin position="924"/>
        <end position="945"/>
    </location>
</feature>
<feature type="transmembrane region" description="Helical" evidence="9">
    <location>
        <begin position="116"/>
        <end position="138"/>
    </location>
</feature>
<keyword evidence="7 9" id="KW-0472">Membrane</keyword>
<keyword evidence="12" id="KW-1185">Reference proteome</keyword>
<dbReference type="PROSITE" id="PS50929">
    <property type="entry name" value="ABC_TM1F"/>
    <property type="match status" value="2"/>
</dbReference>
<evidence type="ECO:0000256" key="9">
    <source>
        <dbReference type="SAM" id="Phobius"/>
    </source>
</evidence>
<dbReference type="CDD" id="cd18579">
    <property type="entry name" value="ABC_6TM_ABCC_D1"/>
    <property type="match status" value="1"/>
</dbReference>
<dbReference type="Gene3D" id="1.20.1560.10">
    <property type="entry name" value="ABC transporter type 1, transmembrane domain"/>
    <property type="match status" value="2"/>
</dbReference>
<keyword evidence="6 9" id="KW-1133">Transmembrane helix</keyword>
<dbReference type="InterPro" id="IPR011527">
    <property type="entry name" value="ABC1_TM_dom"/>
</dbReference>
<evidence type="ECO:0000256" key="3">
    <source>
        <dbReference type="ARBA" id="ARBA00022692"/>
    </source>
</evidence>
<evidence type="ECO:0000256" key="5">
    <source>
        <dbReference type="ARBA" id="ARBA00022840"/>
    </source>
</evidence>
<organism evidence="12 13">
    <name type="scientific">Nicrophorus vespilloides</name>
    <name type="common">Boreal carrion beetle</name>
    <dbReference type="NCBI Taxonomy" id="110193"/>
    <lineage>
        <taxon>Eukaryota</taxon>
        <taxon>Metazoa</taxon>
        <taxon>Ecdysozoa</taxon>
        <taxon>Arthropoda</taxon>
        <taxon>Hexapoda</taxon>
        <taxon>Insecta</taxon>
        <taxon>Pterygota</taxon>
        <taxon>Neoptera</taxon>
        <taxon>Endopterygota</taxon>
        <taxon>Coleoptera</taxon>
        <taxon>Polyphaga</taxon>
        <taxon>Staphyliniformia</taxon>
        <taxon>Silphidae</taxon>
        <taxon>Nicrophorinae</taxon>
        <taxon>Nicrophorus</taxon>
    </lineage>
</organism>
<reference evidence="13" key="1">
    <citation type="submission" date="2025-08" db="UniProtKB">
        <authorList>
            <consortium name="RefSeq"/>
        </authorList>
    </citation>
    <scope>IDENTIFICATION</scope>
    <source>
        <tissue evidence="13">Whole Larva</tissue>
    </source>
</reference>
<dbReference type="InterPro" id="IPR044746">
    <property type="entry name" value="ABCC_6TM_D1"/>
</dbReference>
<dbReference type="SUPFAM" id="SSF52540">
    <property type="entry name" value="P-loop containing nucleoside triphosphate hydrolases"/>
    <property type="match status" value="2"/>
</dbReference>
<dbReference type="InterPro" id="IPR044726">
    <property type="entry name" value="ABCC_6TM_D2"/>
</dbReference>
<dbReference type="Pfam" id="PF00664">
    <property type="entry name" value="ABC_membrane"/>
    <property type="match status" value="2"/>
</dbReference>
<dbReference type="SUPFAM" id="SSF90123">
    <property type="entry name" value="ABC transporter transmembrane region"/>
    <property type="match status" value="2"/>
</dbReference>
<evidence type="ECO:0000256" key="4">
    <source>
        <dbReference type="ARBA" id="ARBA00022741"/>
    </source>
</evidence>
<feature type="transmembrane region" description="Helical" evidence="9">
    <location>
        <begin position="708"/>
        <end position="729"/>
    </location>
</feature>